<dbReference type="NCBIfam" id="TIGR03439">
    <property type="entry name" value="methyl_EasF"/>
    <property type="match status" value="1"/>
</dbReference>
<keyword evidence="1" id="KW-0489">Methyltransferase</keyword>
<gene>
    <name evidence="11" type="ORF">CH63R_04852</name>
</gene>
<keyword evidence="2" id="KW-0808">Transferase</keyword>
<dbReference type="GO" id="GO:0008168">
    <property type="term" value="F:methyltransferase activity"/>
    <property type="evidence" value="ECO:0007669"/>
    <property type="project" value="UniProtKB-KW"/>
</dbReference>
<dbReference type="InterPro" id="IPR016187">
    <property type="entry name" value="CTDL_fold"/>
</dbReference>
<dbReference type="SUPFAM" id="SSF56436">
    <property type="entry name" value="C-type lectin-like"/>
    <property type="match status" value="1"/>
</dbReference>
<dbReference type="EMBL" id="LTAN01000003">
    <property type="protein sequence ID" value="OBR12556.1"/>
    <property type="molecule type" value="Genomic_DNA"/>
</dbReference>
<dbReference type="KEGG" id="chig:CH63R_04852"/>
<dbReference type="InterPro" id="IPR005532">
    <property type="entry name" value="SUMF_dom"/>
</dbReference>
<dbReference type="Gene3D" id="3.90.1580.10">
    <property type="entry name" value="paralog of FGE (formylglycine-generating enzyme)"/>
    <property type="match status" value="1"/>
</dbReference>
<keyword evidence="12" id="KW-1185">Reference proteome</keyword>
<dbReference type="AlphaFoldDB" id="A0A1B7YKM0"/>
<dbReference type="GeneID" id="28863934"/>
<dbReference type="InterPro" id="IPR019257">
    <property type="entry name" value="MeTrfase_dom"/>
</dbReference>
<keyword evidence="3" id="KW-0949">S-adenosyl-L-methionine</keyword>
<sequence length="965" mass="107560">MGSIAVPQDELPHAHAGLRAAKQRAAAAAQPAAATGGLDIIDVRRVAVETNLKDDIISMWNPTNGPRRLPTLLLYNERGLQLFEDITYLDEYYLTNNEIEVLEKNSREIAQNIAPGSMVIELGSGFAFEDAGKTIDYYALDLSREELERTLAQVPKFRHVRCHGLLGTYDDGREWLKKPANLARAKCILSLGSSIGNFERDDAAGFLKYFSDVLTQSDKLLIGLDGCSDPSKVYHAYNDKKGITHAFILNGLANANEILGEEAFKLSDWEVIGEYVYDEEGGRHQAFYSPVRDTCVMGTLVKQHERIQVEQSLKYSQLGAENLWNMAGLIETNCWAKGNEHVIGAEGGYTPSFTRERVLHPNKPPPRLATDVEPMTERAGVQSPDRLHMITKRKMPFSLLPDLYASSSCPTLDDWSALWTAWDAVTQKMLPREELLDQPIKLRNACIFYLGHIPGFLDIQLTKTTKTPPTEPAYFQPMFERGIDPDVDNPEKCHSHSEIPDEWPPVEQILEYQQRVRSRLRDQYRSGVDRIPRAVAQGIWVGFEHEIMHMETLLYMMLQSDKTLPPPDVQRPDFKRLANKARQARVANEWHDVPAQSITLGMNEPELDAGIDGYFGWDNERPARKANVHAFQAKGRPITNEEYAQYMFENHINKVPASWAAAESDSKKTVDANGQVYLTNGQTSGQANGHVYGHTNGHTNGNLNGHKDGMANGHLNGGHHHGASDLPDSFLDGIAVRTVHGLVPLKYALDWPIFASYDELSGCAAWMGGRVPTFEEARSIYTYVHNTKRMEAERTLGRTVPAVNGHLSNDGVEETPPQTGSLEAGEARSELFVDLDGANVGFQHWHPVPVTANGGRLAGQGEFGGVWEWTSSPLARHEGFEPMPLYPQYTCKTPSSSHCKPPVISPSSSADNATTADFFDGKHNIVLGGSWATHPRIAGRRSFVNWYQRNYPFAWCGARLVRDAN</sequence>
<evidence type="ECO:0000256" key="7">
    <source>
        <dbReference type="SAM" id="MobiDB-lite"/>
    </source>
</evidence>
<evidence type="ECO:0000313" key="11">
    <source>
        <dbReference type="EMBL" id="OBR12556.1"/>
    </source>
</evidence>
<dbReference type="GO" id="GO:0032259">
    <property type="term" value="P:methylation"/>
    <property type="evidence" value="ECO:0007669"/>
    <property type="project" value="UniProtKB-KW"/>
</dbReference>
<dbReference type="Pfam" id="PF12867">
    <property type="entry name" value="DinB_2"/>
    <property type="match status" value="1"/>
</dbReference>
<organism evidence="11 12">
    <name type="scientific">Colletotrichum higginsianum (strain IMI 349063)</name>
    <name type="common">Crucifer anthracnose fungus</name>
    <dbReference type="NCBI Taxonomy" id="759273"/>
    <lineage>
        <taxon>Eukaryota</taxon>
        <taxon>Fungi</taxon>
        <taxon>Dikarya</taxon>
        <taxon>Ascomycota</taxon>
        <taxon>Pezizomycotina</taxon>
        <taxon>Sordariomycetes</taxon>
        <taxon>Hypocreomycetidae</taxon>
        <taxon>Glomerellales</taxon>
        <taxon>Glomerellaceae</taxon>
        <taxon>Colletotrichum</taxon>
        <taxon>Colletotrichum destructivum species complex</taxon>
    </lineage>
</organism>
<accession>A0A1B7YKM0</accession>
<dbReference type="InterPro" id="IPR029063">
    <property type="entry name" value="SAM-dependent_MTases_sf"/>
</dbReference>
<feature type="region of interest" description="Disordered" evidence="7">
    <location>
        <begin position="698"/>
        <end position="720"/>
    </location>
</feature>
<dbReference type="RefSeq" id="XP_018161073.1">
    <property type="nucleotide sequence ID" value="XM_018299827.1"/>
</dbReference>
<dbReference type="Gene3D" id="3.40.50.150">
    <property type="entry name" value="Vaccinia Virus protein VP39"/>
    <property type="match status" value="1"/>
</dbReference>
<evidence type="ECO:0000259" key="10">
    <source>
        <dbReference type="Pfam" id="PF12867"/>
    </source>
</evidence>
<proteinExistence type="predicted"/>
<dbReference type="Pfam" id="PF03781">
    <property type="entry name" value="FGE-sulfatase"/>
    <property type="match status" value="1"/>
</dbReference>
<dbReference type="InterPro" id="IPR017805">
    <property type="entry name" value="SAM_MeTrfase_EasF-type_put"/>
</dbReference>
<protein>
    <submittedName>
        <fullName evidence="11">Duf323 domain protein</fullName>
    </submittedName>
</protein>
<evidence type="ECO:0000259" key="8">
    <source>
        <dbReference type="Pfam" id="PF03781"/>
    </source>
</evidence>
<evidence type="ECO:0000313" key="12">
    <source>
        <dbReference type="Proteomes" id="UP000092177"/>
    </source>
</evidence>
<evidence type="ECO:0000256" key="3">
    <source>
        <dbReference type="ARBA" id="ARBA00022691"/>
    </source>
</evidence>
<dbReference type="VEuPathDB" id="FungiDB:CH63R_04852"/>
<dbReference type="Pfam" id="PF10017">
    <property type="entry name" value="Methyltransf_33"/>
    <property type="match status" value="1"/>
</dbReference>
<evidence type="ECO:0000256" key="4">
    <source>
        <dbReference type="ARBA" id="ARBA00023002"/>
    </source>
</evidence>
<feature type="region of interest" description="Disordered" evidence="7">
    <location>
        <begin position="801"/>
        <end position="821"/>
    </location>
</feature>
<dbReference type="InterPro" id="IPR024775">
    <property type="entry name" value="DinB-like"/>
</dbReference>
<feature type="domain" description="DinB-like" evidence="10">
    <location>
        <begin position="429"/>
        <end position="552"/>
    </location>
</feature>
<keyword evidence="4" id="KW-0560">Oxidoreductase</keyword>
<feature type="domain" description="Histidine-specific methyltransferase SAM-dependent" evidence="9">
    <location>
        <begin position="64"/>
        <end position="340"/>
    </location>
</feature>
<name>A0A1B7YKM0_COLHI</name>
<keyword evidence="5" id="KW-0408">Iron</keyword>
<comment type="pathway">
    <text evidence="6">Amino-acid biosynthesis; ergothioneine biosynthesis.</text>
</comment>
<dbReference type="PANTHER" id="PTHR43397:SF1">
    <property type="entry name" value="ERGOTHIONEINE BIOSYNTHESIS PROTEIN 1"/>
    <property type="match status" value="1"/>
</dbReference>
<comment type="caution">
    <text evidence="11">The sequence shown here is derived from an EMBL/GenBank/DDBJ whole genome shotgun (WGS) entry which is preliminary data.</text>
</comment>
<evidence type="ECO:0000256" key="5">
    <source>
        <dbReference type="ARBA" id="ARBA00023004"/>
    </source>
</evidence>
<evidence type="ECO:0000259" key="9">
    <source>
        <dbReference type="Pfam" id="PF10017"/>
    </source>
</evidence>
<evidence type="ECO:0000256" key="2">
    <source>
        <dbReference type="ARBA" id="ARBA00022679"/>
    </source>
</evidence>
<dbReference type="Proteomes" id="UP000092177">
    <property type="component" value="Chromosome 3"/>
</dbReference>
<feature type="domain" description="Sulfatase-modifying factor enzyme-like" evidence="8">
    <location>
        <begin position="615"/>
        <end position="962"/>
    </location>
</feature>
<dbReference type="PANTHER" id="PTHR43397">
    <property type="entry name" value="ERGOTHIONEINE BIOSYNTHESIS PROTEIN 1"/>
    <property type="match status" value="1"/>
</dbReference>
<reference evidence="12" key="1">
    <citation type="journal article" date="2017" name="BMC Genomics">
        <title>Gapless genome assembly of Colletotrichum higginsianum reveals chromosome structure and association of transposable elements with secondary metabolite gene clusters.</title>
        <authorList>
            <person name="Dallery J.-F."/>
            <person name="Lapalu N."/>
            <person name="Zampounis A."/>
            <person name="Pigne S."/>
            <person name="Luyten I."/>
            <person name="Amselem J."/>
            <person name="Wittenberg A.H.J."/>
            <person name="Zhou S."/>
            <person name="de Queiroz M.V."/>
            <person name="Robin G.P."/>
            <person name="Auger A."/>
            <person name="Hainaut M."/>
            <person name="Henrissat B."/>
            <person name="Kim K.-T."/>
            <person name="Lee Y.-H."/>
            <person name="Lespinet O."/>
            <person name="Schwartz D.C."/>
            <person name="Thon M.R."/>
            <person name="O'Connell R.J."/>
        </authorList>
    </citation>
    <scope>NUCLEOTIDE SEQUENCE [LARGE SCALE GENOMIC DNA]</scope>
    <source>
        <strain evidence="12">IMI 349063</strain>
    </source>
</reference>
<dbReference type="InterPro" id="IPR042095">
    <property type="entry name" value="SUMF_sf"/>
</dbReference>
<evidence type="ECO:0000256" key="6">
    <source>
        <dbReference type="ARBA" id="ARBA00037882"/>
    </source>
</evidence>
<evidence type="ECO:0000256" key="1">
    <source>
        <dbReference type="ARBA" id="ARBA00022603"/>
    </source>
</evidence>
<dbReference type="InterPro" id="IPR051128">
    <property type="entry name" value="EgtD_Methyltrsf_superfamily"/>
</dbReference>
<dbReference type="OrthoDB" id="659at2759"/>